<reference evidence="1 2" key="1">
    <citation type="journal article" date="2013" name="Nat. Genet.">
        <title>The genome of the hydatid tapeworm Echinococcus granulosus.</title>
        <authorList>
            <person name="Zheng H."/>
            <person name="Zhang W."/>
            <person name="Zhang L."/>
            <person name="Zhang Z."/>
            <person name="Li J."/>
            <person name="Lu G."/>
            <person name="Zhu Y."/>
            <person name="Wang Y."/>
            <person name="Huang Y."/>
            <person name="Liu J."/>
            <person name="Kang H."/>
            <person name="Chen J."/>
            <person name="Wang L."/>
            <person name="Chen A."/>
            <person name="Yu S."/>
            <person name="Gao Z."/>
            <person name="Jin L."/>
            <person name="Gu W."/>
            <person name="Wang Z."/>
            <person name="Zhao L."/>
            <person name="Shi B."/>
            <person name="Wen H."/>
            <person name="Lin R."/>
            <person name="Jones M.K."/>
            <person name="Brejova B."/>
            <person name="Vinar T."/>
            <person name="Zhao G."/>
            <person name="McManus D.P."/>
            <person name="Chen Z."/>
            <person name="Zhou Y."/>
            <person name="Wang S."/>
        </authorList>
    </citation>
    <scope>NUCLEOTIDE SEQUENCE [LARGE SCALE GENOMIC DNA]</scope>
</reference>
<dbReference type="RefSeq" id="XP_024352409.1">
    <property type="nucleotide sequence ID" value="XM_024493137.1"/>
</dbReference>
<sequence>MICLFAYGMLVLILRDDSSRGVMKSIKERLESIYKFFQEDPLGKKIIKLVKDWKETMKDEIKLIILNTNCIFFRLNSVMVTREQMKCIVPRYQKSP</sequence>
<dbReference type="EMBL" id="APAU02000022">
    <property type="protein sequence ID" value="EUB61213.1"/>
    <property type="molecule type" value="Genomic_DNA"/>
</dbReference>
<comment type="caution">
    <text evidence="1">The sequence shown here is derived from an EMBL/GenBank/DDBJ whole genome shotgun (WGS) entry which is preliminary data.</text>
</comment>
<dbReference type="KEGG" id="egl:EGR_03888"/>
<dbReference type="InterPro" id="IPR008860">
    <property type="entry name" value="Taeniidae_ag"/>
</dbReference>
<evidence type="ECO:0000313" key="1">
    <source>
        <dbReference type="EMBL" id="EUB61213.1"/>
    </source>
</evidence>
<dbReference type="GeneID" id="36339603"/>
<proteinExistence type="predicted"/>
<keyword evidence="2" id="KW-1185">Reference proteome</keyword>
<protein>
    <submittedName>
        <fullName evidence="1">Antigen B</fullName>
    </submittedName>
</protein>
<dbReference type="Pfam" id="PF05596">
    <property type="entry name" value="Taeniidae_ag"/>
    <property type="match status" value="1"/>
</dbReference>
<organism evidence="1 2">
    <name type="scientific">Echinococcus granulosus</name>
    <name type="common">Hydatid tapeworm</name>
    <dbReference type="NCBI Taxonomy" id="6210"/>
    <lineage>
        <taxon>Eukaryota</taxon>
        <taxon>Metazoa</taxon>
        <taxon>Spiralia</taxon>
        <taxon>Lophotrochozoa</taxon>
        <taxon>Platyhelminthes</taxon>
        <taxon>Cestoda</taxon>
        <taxon>Eucestoda</taxon>
        <taxon>Cyclophyllidea</taxon>
        <taxon>Taeniidae</taxon>
        <taxon>Echinococcus</taxon>
        <taxon>Echinococcus granulosus group</taxon>
    </lineage>
</organism>
<dbReference type="CTD" id="36339603"/>
<accession>W6UJI9</accession>
<dbReference type="SMR" id="W6UJI9"/>
<name>W6UJI9_ECHGR</name>
<dbReference type="AlphaFoldDB" id="W6UJI9"/>
<gene>
    <name evidence="1" type="ORF">EGR_03888</name>
</gene>
<dbReference type="Proteomes" id="UP000019149">
    <property type="component" value="Unassembled WGS sequence"/>
</dbReference>
<evidence type="ECO:0000313" key="2">
    <source>
        <dbReference type="Proteomes" id="UP000019149"/>
    </source>
</evidence>